<proteinExistence type="predicted"/>
<evidence type="ECO:0000313" key="1">
    <source>
        <dbReference type="EMBL" id="NLD25695.1"/>
    </source>
</evidence>
<reference evidence="1 2" key="1">
    <citation type="journal article" date="2020" name="Biotechnol. Biofuels">
        <title>New insights from the biogas microbiome by comprehensive genome-resolved metagenomics of nearly 1600 species originating from multiple anaerobic digesters.</title>
        <authorList>
            <person name="Campanaro S."/>
            <person name="Treu L."/>
            <person name="Rodriguez-R L.M."/>
            <person name="Kovalovszki A."/>
            <person name="Ziels R.M."/>
            <person name="Maus I."/>
            <person name="Zhu X."/>
            <person name="Kougias P.G."/>
            <person name="Basile A."/>
            <person name="Luo G."/>
            <person name="Schluter A."/>
            <person name="Konstantinidis K.T."/>
            <person name="Angelidaki I."/>
        </authorList>
    </citation>
    <scope>NUCLEOTIDE SEQUENCE [LARGE SCALE GENOMIC DNA]</scope>
    <source>
        <strain evidence="1">AS06rmzACSIP_65</strain>
    </source>
</reference>
<dbReference type="AlphaFoldDB" id="A0A847D188"/>
<sequence>MTLDTVHLHLTDYSVQAENSLTIEPSPYKASTGELVSDFHLYTDNEGRQVNGKKAHWNTPHFQLTFAPFTKSLEGVSCFVQFSVPKVHYGNNYYSVGEQGSEAVFKEIEKELWEGGVHTDISTCNITRLDTFKNIEPEENFNSYSPLFGLLKMRRGVDRQYPESFLLRNSQQQFCVYDKIAEMKKRQVDISPFPEKTMRFEHRCMNKQKVQNVFGFSSVESLFEGGYLTVKKRQVEEWKDSLFRYEVEEVMSLGSSVIEQELRYFREKYKRNWFDWFLKSNGTRYLAEVAGVEVVRMALQNIEAEKTMVWRAEKTLEQARRESDFVRQAESTNKTLGTLYLELKEKVLN</sequence>
<protein>
    <submittedName>
        <fullName evidence="1">Uncharacterized protein</fullName>
    </submittedName>
</protein>
<dbReference type="Proteomes" id="UP000545876">
    <property type="component" value="Unassembled WGS sequence"/>
</dbReference>
<gene>
    <name evidence="1" type="ORF">GX656_03625</name>
</gene>
<evidence type="ECO:0000313" key="2">
    <source>
        <dbReference type="Proteomes" id="UP000545876"/>
    </source>
</evidence>
<organism evidence="1 2">
    <name type="scientific">Candidatus Dojkabacteria bacterium</name>
    <dbReference type="NCBI Taxonomy" id="2099670"/>
    <lineage>
        <taxon>Bacteria</taxon>
        <taxon>Candidatus Dojkabacteria</taxon>
    </lineage>
</organism>
<name>A0A847D188_9BACT</name>
<accession>A0A847D188</accession>
<comment type="caution">
    <text evidence="1">The sequence shown here is derived from an EMBL/GenBank/DDBJ whole genome shotgun (WGS) entry which is preliminary data.</text>
</comment>
<dbReference type="EMBL" id="JAAZBX010000016">
    <property type="protein sequence ID" value="NLD25695.1"/>
    <property type="molecule type" value="Genomic_DNA"/>
</dbReference>